<evidence type="ECO:0000313" key="1">
    <source>
        <dbReference type="EMBL" id="GAI50974.1"/>
    </source>
</evidence>
<dbReference type="EMBL" id="BARV01036150">
    <property type="protein sequence ID" value="GAI50974.1"/>
    <property type="molecule type" value="Genomic_DNA"/>
</dbReference>
<protein>
    <submittedName>
        <fullName evidence="1">Uncharacterized protein</fullName>
    </submittedName>
</protein>
<reference evidence="1" key="1">
    <citation type="journal article" date="2014" name="Front. Microbiol.">
        <title>High frequency of phylogenetically diverse reductive dehalogenase-homologous genes in deep subseafloor sedimentary metagenomes.</title>
        <authorList>
            <person name="Kawai M."/>
            <person name="Futagami T."/>
            <person name="Toyoda A."/>
            <person name="Takaki Y."/>
            <person name="Nishi S."/>
            <person name="Hori S."/>
            <person name="Arai W."/>
            <person name="Tsubouchi T."/>
            <person name="Morono Y."/>
            <person name="Uchiyama I."/>
            <person name="Ito T."/>
            <person name="Fujiyama A."/>
            <person name="Inagaki F."/>
            <person name="Takami H."/>
        </authorList>
    </citation>
    <scope>NUCLEOTIDE SEQUENCE</scope>
    <source>
        <strain evidence="1">Expedition CK06-06</strain>
    </source>
</reference>
<sequence length="111" mass="12758">MKQIGIIMSGDHPKLILDGLKTMTRRTWGLEWMNQDPGAVEFLRMEGNLGVFRKLRNFRVGSGLPSMRSRPETKLAGSDILFYVKCPYGQVGDRLWVRETFVLENDAEYGY</sequence>
<organism evidence="1">
    <name type="scientific">marine sediment metagenome</name>
    <dbReference type="NCBI Taxonomy" id="412755"/>
    <lineage>
        <taxon>unclassified sequences</taxon>
        <taxon>metagenomes</taxon>
        <taxon>ecological metagenomes</taxon>
    </lineage>
</organism>
<accession>X1R5V7</accession>
<gene>
    <name evidence="1" type="ORF">S06H3_56225</name>
</gene>
<feature type="non-terminal residue" evidence="1">
    <location>
        <position position="111"/>
    </location>
</feature>
<proteinExistence type="predicted"/>
<name>X1R5V7_9ZZZZ</name>
<comment type="caution">
    <text evidence="1">The sequence shown here is derived from an EMBL/GenBank/DDBJ whole genome shotgun (WGS) entry which is preliminary data.</text>
</comment>
<dbReference type="AlphaFoldDB" id="X1R5V7"/>